<proteinExistence type="inferred from homology"/>
<dbReference type="PIRSF" id="PIRSF036773">
    <property type="entry name" value="HIRIP5"/>
    <property type="match status" value="1"/>
</dbReference>
<dbReference type="GO" id="GO:0051536">
    <property type="term" value="F:iron-sulfur cluster binding"/>
    <property type="evidence" value="ECO:0007669"/>
    <property type="project" value="InterPro"/>
</dbReference>
<dbReference type="InterPro" id="IPR034904">
    <property type="entry name" value="FSCA_dom_sf"/>
</dbReference>
<dbReference type="Gene3D" id="3.30.300.130">
    <property type="entry name" value="Fe-S cluster assembly (FSCA)"/>
    <property type="match status" value="1"/>
</dbReference>
<feature type="domain" description="Scaffold protein Nfu/NifU N-terminal" evidence="2">
    <location>
        <begin position="6"/>
        <end position="92"/>
    </location>
</feature>
<dbReference type="EMBL" id="JSWE01000184">
    <property type="protein sequence ID" value="KIE04492.1"/>
    <property type="molecule type" value="Genomic_DNA"/>
</dbReference>
<dbReference type="Pfam" id="PF08712">
    <property type="entry name" value="Nfu_N"/>
    <property type="match status" value="1"/>
</dbReference>
<evidence type="ECO:0000313" key="3">
    <source>
        <dbReference type="EMBL" id="KIE04492.1"/>
    </source>
</evidence>
<dbReference type="InterPro" id="IPR036498">
    <property type="entry name" value="Nfu/NifU_N_sf"/>
</dbReference>
<dbReference type="PANTHER" id="PTHR11178">
    <property type="entry name" value="IRON-SULFUR CLUSTER SCAFFOLD PROTEIN NFU-RELATED"/>
    <property type="match status" value="1"/>
</dbReference>
<organism evidence="3 4">
    <name type="scientific">Candidatus Jidaibacter acanthamoebae</name>
    <dbReference type="NCBI Taxonomy" id="86105"/>
    <lineage>
        <taxon>Bacteria</taxon>
        <taxon>Pseudomonadati</taxon>
        <taxon>Pseudomonadota</taxon>
        <taxon>Alphaproteobacteria</taxon>
        <taxon>Rickettsiales</taxon>
        <taxon>Candidatus Midichloriaceae</taxon>
        <taxon>Candidatus Jidaibacter</taxon>
    </lineage>
</organism>
<evidence type="ECO:0000313" key="4">
    <source>
        <dbReference type="Proteomes" id="UP000031258"/>
    </source>
</evidence>
<dbReference type="InterPro" id="IPR001075">
    <property type="entry name" value="NIF_FeS_clus_asmbl_NifU_C"/>
</dbReference>
<dbReference type="AlphaFoldDB" id="A0A0C1MR64"/>
<dbReference type="Proteomes" id="UP000031258">
    <property type="component" value="Unassembled WGS sequence"/>
</dbReference>
<reference evidence="3 4" key="1">
    <citation type="submission" date="2014-11" db="EMBL/GenBank/DDBJ databases">
        <title>A Rickettsiales Symbiont of Amoebae With Ancient Features.</title>
        <authorList>
            <person name="Schulz F."/>
            <person name="Martijn J."/>
            <person name="Wascher F."/>
            <person name="Kostanjsek R."/>
            <person name="Ettema T.J."/>
            <person name="Horn M."/>
        </authorList>
    </citation>
    <scope>NUCLEOTIDE SEQUENCE [LARGE SCALE GENOMIC DNA]</scope>
    <source>
        <strain evidence="3 4">UWC36</strain>
    </source>
</reference>
<accession>A0A0C1MR64</accession>
<sequence length="186" mass="20141">MKVMFIQTQETPNPQTLKFIPGVQVLKEGTLTYHSGEDCSTSPLAAALLDVEGVKGIFLTDNFISVTKDPSADWSVLKPIVLASVMDHFVAQKPVITESAFKADVTSDVEDDEAVKQIKELIETRVRPAVANDGGDIIYKGFKEGVVYVELHGACSGCPSSTLTLKSGIENMLKHYIPEVKGVESV</sequence>
<gene>
    <name evidence="3" type="primary">nfu1_2</name>
    <name evidence="3" type="ORF">NF27_HQ00300</name>
</gene>
<dbReference type="STRING" id="86105.NF27_HQ00300"/>
<dbReference type="PANTHER" id="PTHR11178:SF1">
    <property type="entry name" value="NFU1 IRON-SULFUR CLUSTER SCAFFOLD HOMOLOG, MITOCHONDRIAL"/>
    <property type="match status" value="1"/>
</dbReference>
<dbReference type="GO" id="GO:0005506">
    <property type="term" value="F:iron ion binding"/>
    <property type="evidence" value="ECO:0007669"/>
    <property type="project" value="InterPro"/>
</dbReference>
<dbReference type="Gene3D" id="3.30.1370.70">
    <property type="entry name" value="Scaffold protein Nfu/NifU, N-terminal domain"/>
    <property type="match status" value="1"/>
</dbReference>
<dbReference type="Pfam" id="PF01106">
    <property type="entry name" value="NifU"/>
    <property type="match status" value="1"/>
</dbReference>
<evidence type="ECO:0000256" key="1">
    <source>
        <dbReference type="ARBA" id="ARBA00006420"/>
    </source>
</evidence>
<protein>
    <submittedName>
        <fullName evidence="3">NFU1 iron-sulfur cluster scaffold-like protein</fullName>
    </submittedName>
</protein>
<comment type="similarity">
    <text evidence="1">Belongs to the NifU family.</text>
</comment>
<dbReference type="SUPFAM" id="SSF110836">
    <property type="entry name" value="Hypothetical protein SAV1430"/>
    <property type="match status" value="1"/>
</dbReference>
<name>A0A0C1MR64_9RICK</name>
<evidence type="ECO:0000259" key="2">
    <source>
        <dbReference type="SMART" id="SM00932"/>
    </source>
</evidence>
<dbReference type="SUPFAM" id="SSF117916">
    <property type="entry name" value="Fe-S cluster assembly (FSCA) domain-like"/>
    <property type="match status" value="1"/>
</dbReference>
<keyword evidence="4" id="KW-1185">Reference proteome</keyword>
<dbReference type="InterPro" id="IPR035433">
    <property type="entry name" value="NFU1-like"/>
</dbReference>
<dbReference type="InterPro" id="IPR014824">
    <property type="entry name" value="Nfu/NifU_N"/>
</dbReference>
<dbReference type="GO" id="GO:0016226">
    <property type="term" value="P:iron-sulfur cluster assembly"/>
    <property type="evidence" value="ECO:0007669"/>
    <property type="project" value="InterPro"/>
</dbReference>
<comment type="caution">
    <text evidence="3">The sequence shown here is derived from an EMBL/GenBank/DDBJ whole genome shotgun (WGS) entry which is preliminary data.</text>
</comment>
<dbReference type="SMART" id="SM00932">
    <property type="entry name" value="Nfu_N"/>
    <property type="match status" value="1"/>
</dbReference>
<dbReference type="FunFam" id="3.30.300.130:FF:000001">
    <property type="entry name" value="NFU1 iron-sulfur cluster scaffold"/>
    <property type="match status" value="1"/>
</dbReference>